<organism evidence="2 3">
    <name type="scientific">Galerina marginata (strain CBS 339.88)</name>
    <dbReference type="NCBI Taxonomy" id="685588"/>
    <lineage>
        <taxon>Eukaryota</taxon>
        <taxon>Fungi</taxon>
        <taxon>Dikarya</taxon>
        <taxon>Basidiomycota</taxon>
        <taxon>Agaricomycotina</taxon>
        <taxon>Agaricomycetes</taxon>
        <taxon>Agaricomycetidae</taxon>
        <taxon>Agaricales</taxon>
        <taxon>Agaricineae</taxon>
        <taxon>Strophariaceae</taxon>
        <taxon>Galerina</taxon>
    </lineage>
</organism>
<dbReference type="HOGENOM" id="CLU_1981740_0_0_1"/>
<name>A0A067TAR1_GALM3</name>
<evidence type="ECO:0000313" key="3">
    <source>
        <dbReference type="Proteomes" id="UP000027222"/>
    </source>
</evidence>
<feature type="chain" id="PRO_5001649296" evidence="1">
    <location>
        <begin position="22"/>
        <end position="126"/>
    </location>
</feature>
<protein>
    <submittedName>
        <fullName evidence="2">Uncharacterized protein</fullName>
    </submittedName>
</protein>
<dbReference type="EMBL" id="KL142379">
    <property type="protein sequence ID" value="KDR76083.1"/>
    <property type="molecule type" value="Genomic_DNA"/>
</dbReference>
<accession>A0A067TAR1</accession>
<dbReference type="AlphaFoldDB" id="A0A067TAR1"/>
<proteinExistence type="predicted"/>
<feature type="signal peptide" evidence="1">
    <location>
        <begin position="1"/>
        <end position="21"/>
    </location>
</feature>
<reference evidence="3" key="1">
    <citation type="journal article" date="2014" name="Proc. Natl. Acad. Sci. U.S.A.">
        <title>Extensive sampling of basidiomycete genomes demonstrates inadequacy of the white-rot/brown-rot paradigm for wood decay fungi.</title>
        <authorList>
            <person name="Riley R."/>
            <person name="Salamov A.A."/>
            <person name="Brown D.W."/>
            <person name="Nagy L.G."/>
            <person name="Floudas D."/>
            <person name="Held B.W."/>
            <person name="Levasseur A."/>
            <person name="Lombard V."/>
            <person name="Morin E."/>
            <person name="Otillar R."/>
            <person name="Lindquist E.A."/>
            <person name="Sun H."/>
            <person name="LaButti K.M."/>
            <person name="Schmutz J."/>
            <person name="Jabbour D."/>
            <person name="Luo H."/>
            <person name="Baker S.E."/>
            <person name="Pisabarro A.G."/>
            <person name="Walton J.D."/>
            <person name="Blanchette R.A."/>
            <person name="Henrissat B."/>
            <person name="Martin F."/>
            <person name="Cullen D."/>
            <person name="Hibbett D.S."/>
            <person name="Grigoriev I.V."/>
        </authorList>
    </citation>
    <scope>NUCLEOTIDE SEQUENCE [LARGE SCALE GENOMIC DNA]</scope>
    <source>
        <strain evidence="3">CBS 339.88</strain>
    </source>
</reference>
<evidence type="ECO:0000313" key="2">
    <source>
        <dbReference type="EMBL" id="KDR76083.1"/>
    </source>
</evidence>
<keyword evidence="3" id="KW-1185">Reference proteome</keyword>
<gene>
    <name evidence="2" type="ORF">GALMADRAFT_459732</name>
</gene>
<evidence type="ECO:0000256" key="1">
    <source>
        <dbReference type="SAM" id="SignalP"/>
    </source>
</evidence>
<dbReference type="Proteomes" id="UP000027222">
    <property type="component" value="Unassembled WGS sequence"/>
</dbReference>
<keyword evidence="1" id="KW-0732">Signal</keyword>
<sequence length="126" mass="13997">MTCNGTGWWLFTFDIWSTTAASPSNHETRQGIQRGLPTGIYFALHLSRSSKNRGTSTEGFTASVFNFAAVNPVSSQLPIYSALSPLDHGRCIHICCRLIHLISNLQWFPPASMSSMLPHALHLRRP</sequence>